<dbReference type="EMBL" id="AAIBAZ010000001">
    <property type="protein sequence ID" value="ECC2887183.1"/>
    <property type="molecule type" value="Genomic_DNA"/>
</dbReference>
<keyword evidence="1" id="KW-0812">Transmembrane</keyword>
<reference evidence="2" key="1">
    <citation type="submission" date="2018-07" db="EMBL/GenBank/DDBJ databases">
        <authorList>
            <consortium name="GenomeTrakr network: Whole genome sequencing for foodborne pathogen traceback"/>
        </authorList>
    </citation>
    <scope>NUCLEOTIDE SEQUENCE</scope>
    <source>
        <strain evidence="2">WAPHL_SAL-A00449</strain>
    </source>
</reference>
<evidence type="ECO:0000313" key="2">
    <source>
        <dbReference type="EMBL" id="ECC2887183.1"/>
    </source>
</evidence>
<keyword evidence="1" id="KW-1133">Transmembrane helix</keyword>
<organism evidence="2">
    <name type="scientific">Salmonella enterica I</name>
    <dbReference type="NCBI Taxonomy" id="59201"/>
    <lineage>
        <taxon>Bacteria</taxon>
        <taxon>Pseudomonadati</taxon>
        <taxon>Pseudomonadota</taxon>
        <taxon>Gammaproteobacteria</taxon>
        <taxon>Enterobacterales</taxon>
        <taxon>Enterobacteriaceae</taxon>
        <taxon>Salmonella</taxon>
    </lineage>
</organism>
<name>A0A3V2TE58_SALET</name>
<accession>A0A3V2TE58</accession>
<gene>
    <name evidence="2" type="ORF">JR37_05340</name>
</gene>
<sequence>MIEIKLKNKRVLASSFNTNEIYSAIIMFIIYHAVRGRCKSVRINYINFSFDCVMNNTILTDHEYVSTWNINPLLKPLLVMLCSYGLLSFQRKSTGLEFHMTENGNSYVEEMINEGLFSEINISAQRLAYSLTLKKLDNQKLIW</sequence>
<evidence type="ECO:0000256" key="1">
    <source>
        <dbReference type="SAM" id="Phobius"/>
    </source>
</evidence>
<proteinExistence type="predicted"/>
<protein>
    <submittedName>
        <fullName evidence="2">Uncharacterized protein</fullName>
    </submittedName>
</protein>
<feature type="transmembrane region" description="Helical" evidence="1">
    <location>
        <begin position="12"/>
        <end position="34"/>
    </location>
</feature>
<keyword evidence="1" id="KW-0472">Membrane</keyword>
<dbReference type="AlphaFoldDB" id="A0A3V2TE58"/>
<comment type="caution">
    <text evidence="2">The sequence shown here is derived from an EMBL/GenBank/DDBJ whole genome shotgun (WGS) entry which is preliminary data.</text>
</comment>